<accession>M9RCU2</accession>
<dbReference type="InterPro" id="IPR050330">
    <property type="entry name" value="Bact_OuterMem_StrucFunc"/>
</dbReference>
<dbReference type="InterPro" id="IPR036737">
    <property type="entry name" value="OmpA-like_sf"/>
</dbReference>
<dbReference type="KEGG" id="oar:OA238_c01350"/>
<keyword evidence="8" id="KW-1185">Reference proteome</keyword>
<dbReference type="Gene3D" id="3.30.1330.60">
    <property type="entry name" value="OmpA-like domain"/>
    <property type="match status" value="1"/>
</dbReference>
<sequence length="311" mass="32993">MIRLLALLILAPIQAAAVTLDMPGNATLVVKDVSGLDSYAMPTAAWTPTGLPVLTGTGEVRQQAWRIDAAGLTTLQLLQPLRDQLTQAGFEVLFTCTDDACGGFDFRFATPVLPAPAMHVDLGDYRFIATQRSVDGTVELLSLLASRSSSAGFIQIIRVGAANGATVAAADAPEVRGVRAEVATITGDLAQSLEDQGRFILSGLVFETGSAQLGDAIFGSLQYLADYLIANPDRTVALVGHTDFFGSLDGNIALSKRRAGSVLERLVTTYDIPRHQLDAQGMGYLSPVASNLTEEGREANRRVEVIITSTQ</sequence>
<dbReference type="InterPro" id="IPR006665">
    <property type="entry name" value="OmpA-like"/>
</dbReference>
<reference evidence="7 8" key="1">
    <citation type="journal article" date="2013" name="PLoS ONE">
        <title>Poles Apart: Arctic and Antarctic Octadecabacter strains Share High Genome Plasticity and a New Type of Xanthorhodopsin.</title>
        <authorList>
            <person name="Vollmers J."/>
            <person name="Voget S."/>
            <person name="Dietrich S."/>
            <person name="Gollnow K."/>
            <person name="Smits M."/>
            <person name="Meyer K."/>
            <person name="Brinkhoff T."/>
            <person name="Simon M."/>
            <person name="Daniel R."/>
        </authorList>
    </citation>
    <scope>NUCLEOTIDE SEQUENCE [LARGE SCALE GENOMIC DNA]</scope>
    <source>
        <strain evidence="7 8">238</strain>
    </source>
</reference>
<dbReference type="eggNOG" id="COG2885">
    <property type="taxonomic scope" value="Bacteria"/>
</dbReference>
<protein>
    <submittedName>
        <fullName evidence="7">Putative OmpA family protein</fullName>
    </submittedName>
</protein>
<dbReference type="PROSITE" id="PS51123">
    <property type="entry name" value="OMPA_2"/>
    <property type="match status" value="1"/>
</dbReference>
<dbReference type="PRINTS" id="PR01021">
    <property type="entry name" value="OMPADOMAIN"/>
</dbReference>
<dbReference type="RefSeq" id="WP_015493645.1">
    <property type="nucleotide sequence ID" value="NC_020908.1"/>
</dbReference>
<keyword evidence="5" id="KW-0732">Signal</keyword>
<proteinExistence type="predicted"/>
<keyword evidence="3" id="KW-0998">Cell outer membrane</keyword>
<gene>
    <name evidence="7" type="ORF">OA238_c01350</name>
</gene>
<feature type="signal peptide" evidence="5">
    <location>
        <begin position="1"/>
        <end position="17"/>
    </location>
</feature>
<dbReference type="GO" id="GO:0009279">
    <property type="term" value="C:cell outer membrane"/>
    <property type="evidence" value="ECO:0007669"/>
    <property type="project" value="UniProtKB-SubCell"/>
</dbReference>
<dbReference type="SUPFAM" id="SSF103088">
    <property type="entry name" value="OmpA-like"/>
    <property type="match status" value="1"/>
</dbReference>
<feature type="chain" id="PRO_5004102709" evidence="5">
    <location>
        <begin position="18"/>
        <end position="311"/>
    </location>
</feature>
<evidence type="ECO:0000313" key="7">
    <source>
        <dbReference type="EMBL" id="AGI70404.1"/>
    </source>
</evidence>
<dbReference type="Proteomes" id="UP000004688">
    <property type="component" value="Chromosome"/>
</dbReference>
<evidence type="ECO:0000259" key="6">
    <source>
        <dbReference type="PROSITE" id="PS51123"/>
    </source>
</evidence>
<dbReference type="OrthoDB" id="9792021at2"/>
<evidence type="ECO:0000256" key="4">
    <source>
        <dbReference type="PROSITE-ProRule" id="PRU00473"/>
    </source>
</evidence>
<organism evidence="7 8">
    <name type="scientific">Octadecabacter arcticus 238</name>
    <dbReference type="NCBI Taxonomy" id="391616"/>
    <lineage>
        <taxon>Bacteria</taxon>
        <taxon>Pseudomonadati</taxon>
        <taxon>Pseudomonadota</taxon>
        <taxon>Alphaproteobacteria</taxon>
        <taxon>Rhodobacterales</taxon>
        <taxon>Roseobacteraceae</taxon>
        <taxon>Octadecabacter</taxon>
    </lineage>
</organism>
<feature type="domain" description="OmpA-like" evidence="6">
    <location>
        <begin position="193"/>
        <end position="311"/>
    </location>
</feature>
<dbReference type="AlphaFoldDB" id="M9RCU2"/>
<evidence type="ECO:0000256" key="3">
    <source>
        <dbReference type="ARBA" id="ARBA00023237"/>
    </source>
</evidence>
<dbReference type="PANTHER" id="PTHR30329:SF21">
    <property type="entry name" value="LIPOPROTEIN YIAD-RELATED"/>
    <property type="match status" value="1"/>
</dbReference>
<keyword evidence="2 4" id="KW-0472">Membrane</keyword>
<evidence type="ECO:0000256" key="2">
    <source>
        <dbReference type="ARBA" id="ARBA00023136"/>
    </source>
</evidence>
<name>M9RCU2_9RHOB</name>
<dbReference type="EMBL" id="CP003742">
    <property type="protein sequence ID" value="AGI70404.1"/>
    <property type="molecule type" value="Genomic_DNA"/>
</dbReference>
<dbReference type="InterPro" id="IPR006664">
    <property type="entry name" value="OMP_bac"/>
</dbReference>
<dbReference type="CDD" id="cd07185">
    <property type="entry name" value="OmpA_C-like"/>
    <property type="match status" value="1"/>
</dbReference>
<dbReference type="PANTHER" id="PTHR30329">
    <property type="entry name" value="STATOR ELEMENT OF FLAGELLAR MOTOR COMPLEX"/>
    <property type="match status" value="1"/>
</dbReference>
<dbReference type="Pfam" id="PF00691">
    <property type="entry name" value="OmpA"/>
    <property type="match status" value="1"/>
</dbReference>
<evidence type="ECO:0000256" key="1">
    <source>
        <dbReference type="ARBA" id="ARBA00004442"/>
    </source>
</evidence>
<comment type="subcellular location">
    <subcellularLocation>
        <location evidence="1">Cell outer membrane</location>
    </subcellularLocation>
</comment>
<dbReference type="STRING" id="391616.OA238_c01350"/>
<dbReference type="HOGENOM" id="CLU_055761_0_0_5"/>
<evidence type="ECO:0000313" key="8">
    <source>
        <dbReference type="Proteomes" id="UP000004688"/>
    </source>
</evidence>
<evidence type="ECO:0000256" key="5">
    <source>
        <dbReference type="SAM" id="SignalP"/>
    </source>
</evidence>